<evidence type="ECO:0000256" key="5">
    <source>
        <dbReference type="SAM" id="Phobius"/>
    </source>
</evidence>
<keyword evidence="1" id="KW-0325">Glycoprotein</keyword>
<evidence type="ECO:0000256" key="4">
    <source>
        <dbReference type="SAM" id="MobiDB-lite"/>
    </source>
</evidence>
<accession>A0A9D3T238</accession>
<evidence type="ECO:0000256" key="2">
    <source>
        <dbReference type="ARBA" id="ARBA00023319"/>
    </source>
</evidence>
<dbReference type="PRINTS" id="PR01638">
    <property type="entry name" value="MHCCLASSI"/>
</dbReference>
<evidence type="ECO:0000313" key="8">
    <source>
        <dbReference type="EMBL" id="KAG7457576.1"/>
    </source>
</evidence>
<feature type="compositionally biased region" description="Low complexity" evidence="4">
    <location>
        <begin position="363"/>
        <end position="380"/>
    </location>
</feature>
<feature type="domain" description="Ig-like" evidence="7">
    <location>
        <begin position="203"/>
        <end position="292"/>
    </location>
</feature>
<dbReference type="Gene3D" id="2.60.40.10">
    <property type="entry name" value="Immunoglobulins"/>
    <property type="match status" value="1"/>
</dbReference>
<feature type="transmembrane region" description="Helical" evidence="5">
    <location>
        <begin position="304"/>
        <end position="327"/>
    </location>
</feature>
<evidence type="ECO:0000256" key="6">
    <source>
        <dbReference type="SAM" id="SignalP"/>
    </source>
</evidence>
<reference evidence="8" key="1">
    <citation type="submission" date="2021-01" db="EMBL/GenBank/DDBJ databases">
        <authorList>
            <person name="Zahm M."/>
            <person name="Roques C."/>
            <person name="Cabau C."/>
            <person name="Klopp C."/>
            <person name="Donnadieu C."/>
            <person name="Jouanno E."/>
            <person name="Lampietro C."/>
            <person name="Louis A."/>
            <person name="Herpin A."/>
            <person name="Echchiki A."/>
            <person name="Berthelot C."/>
            <person name="Parey E."/>
            <person name="Roest-Crollius H."/>
            <person name="Braasch I."/>
            <person name="Postlethwait J."/>
            <person name="Bobe J."/>
            <person name="Montfort J."/>
            <person name="Bouchez O."/>
            <person name="Begum T."/>
            <person name="Mejri S."/>
            <person name="Adams A."/>
            <person name="Chen W.-J."/>
            <person name="Guiguen Y."/>
        </authorList>
    </citation>
    <scope>NUCLEOTIDE SEQUENCE</scope>
    <source>
        <strain evidence="8">YG-15Mar2019-1</strain>
        <tissue evidence="8">Brain</tissue>
    </source>
</reference>
<keyword evidence="5" id="KW-0472">Membrane</keyword>
<dbReference type="Pfam" id="PF00129">
    <property type="entry name" value="MHC_I"/>
    <property type="match status" value="1"/>
</dbReference>
<dbReference type="InterPro" id="IPR037055">
    <property type="entry name" value="MHC_I-like_Ag-recog_sf"/>
</dbReference>
<dbReference type="SUPFAM" id="SSF54452">
    <property type="entry name" value="MHC antigen-recognition domain"/>
    <property type="match status" value="1"/>
</dbReference>
<keyword evidence="2" id="KW-0393">Immunoglobulin domain</keyword>
<dbReference type="InterPro" id="IPR007110">
    <property type="entry name" value="Ig-like_dom"/>
</dbReference>
<gene>
    <name evidence="8" type="ORF">MATL_G00228640</name>
</gene>
<dbReference type="PROSITE" id="PS00290">
    <property type="entry name" value="IG_MHC"/>
    <property type="match status" value="1"/>
</dbReference>
<dbReference type="CDD" id="cd07698">
    <property type="entry name" value="IgC1_MHC_I_alpha3"/>
    <property type="match status" value="1"/>
</dbReference>
<dbReference type="Pfam" id="PF07654">
    <property type="entry name" value="C1-set"/>
    <property type="match status" value="1"/>
</dbReference>
<dbReference type="InterPro" id="IPR011162">
    <property type="entry name" value="MHC_I/II-like_Ag-recog"/>
</dbReference>
<dbReference type="InterPro" id="IPR003006">
    <property type="entry name" value="Ig/MHC_CS"/>
</dbReference>
<dbReference type="Proteomes" id="UP001046870">
    <property type="component" value="Chromosome 21"/>
</dbReference>
<proteinExistence type="inferred from homology"/>
<dbReference type="PANTHER" id="PTHR16675">
    <property type="entry name" value="MHC CLASS I-RELATED"/>
    <property type="match status" value="1"/>
</dbReference>
<dbReference type="OrthoDB" id="8936120at2759"/>
<dbReference type="InterPro" id="IPR013783">
    <property type="entry name" value="Ig-like_fold"/>
</dbReference>
<dbReference type="PROSITE" id="PS50835">
    <property type="entry name" value="IG_LIKE"/>
    <property type="match status" value="1"/>
</dbReference>
<keyword evidence="9" id="KW-1185">Reference proteome</keyword>
<dbReference type="InterPro" id="IPR011161">
    <property type="entry name" value="MHC_I-like_Ag-recog"/>
</dbReference>
<evidence type="ECO:0000313" key="9">
    <source>
        <dbReference type="Proteomes" id="UP001046870"/>
    </source>
</evidence>
<dbReference type="InterPro" id="IPR003597">
    <property type="entry name" value="Ig_C1-set"/>
</dbReference>
<sequence length="380" mass="43081">MKKKMIGVLVLLFCGFPAGFAVRDLSRTYLTGTTGLTDLPEFVAVHVVDYETVAYFDSTTRHLQFREKWLQDNMEQKYIDFYNNILNRAIADLIHNLHYVMLLYNQMGGIHTFQLITGCDVSEDGKTGGLAEFGYDGEDFTRLDMSTYTWSGTSHQASIFNGDWNHRADIVQFWKGYLENDCLEFLKKSVDYGKESLERKVPPEVSLLRRDPSSPVTCLATGFFPKEIVVSWQKDGEDLHEDVELLETVPNEDGTFQTRSRLTVSPADLKEHKFTCIVDHISLEEMIIKPVTDRDIKSNQENSLPVGIIIGVALAVLLVAIAAFAGYRIFRMRRGANTLEELWPLRNHNRRGESLALTRSHLSMDQRQGQSGDQDGSPGI</sequence>
<dbReference type="InterPro" id="IPR001039">
    <property type="entry name" value="MHC_I_a_a1/a2"/>
</dbReference>
<dbReference type="InterPro" id="IPR050208">
    <property type="entry name" value="MHC_class-I_related"/>
</dbReference>
<dbReference type="GO" id="GO:0009897">
    <property type="term" value="C:external side of plasma membrane"/>
    <property type="evidence" value="ECO:0007669"/>
    <property type="project" value="TreeGrafter"/>
</dbReference>
<evidence type="ECO:0000256" key="3">
    <source>
        <dbReference type="RuleBase" id="RU004439"/>
    </source>
</evidence>
<feature type="chain" id="PRO_5039291528" description="Ig-like domain-containing protein" evidence="6">
    <location>
        <begin position="22"/>
        <end position="380"/>
    </location>
</feature>
<dbReference type="Gene3D" id="3.30.500.10">
    <property type="entry name" value="MHC class I-like antigen recognition-like"/>
    <property type="match status" value="1"/>
</dbReference>
<dbReference type="GO" id="GO:0005615">
    <property type="term" value="C:extracellular space"/>
    <property type="evidence" value="ECO:0007669"/>
    <property type="project" value="TreeGrafter"/>
</dbReference>
<dbReference type="SUPFAM" id="SSF48726">
    <property type="entry name" value="Immunoglobulin"/>
    <property type="match status" value="1"/>
</dbReference>
<feature type="signal peptide" evidence="6">
    <location>
        <begin position="1"/>
        <end position="21"/>
    </location>
</feature>
<dbReference type="GO" id="GO:0006955">
    <property type="term" value="P:immune response"/>
    <property type="evidence" value="ECO:0007669"/>
    <property type="project" value="TreeGrafter"/>
</dbReference>
<evidence type="ECO:0000256" key="1">
    <source>
        <dbReference type="ARBA" id="ARBA00023180"/>
    </source>
</evidence>
<keyword evidence="5" id="KW-1133">Transmembrane helix</keyword>
<keyword evidence="5" id="KW-0812">Transmembrane</keyword>
<comment type="similarity">
    <text evidence="3">Belongs to the MHC class I family.</text>
</comment>
<dbReference type="InterPro" id="IPR036179">
    <property type="entry name" value="Ig-like_dom_sf"/>
</dbReference>
<dbReference type="SMART" id="SM00407">
    <property type="entry name" value="IGc1"/>
    <property type="match status" value="1"/>
</dbReference>
<protein>
    <recommendedName>
        <fullName evidence="7">Ig-like domain-containing protein</fullName>
    </recommendedName>
</protein>
<dbReference type="AlphaFoldDB" id="A0A9D3T238"/>
<name>A0A9D3T238_MEGAT</name>
<evidence type="ECO:0000259" key="7">
    <source>
        <dbReference type="PROSITE" id="PS50835"/>
    </source>
</evidence>
<keyword evidence="6" id="KW-0732">Signal</keyword>
<feature type="region of interest" description="Disordered" evidence="4">
    <location>
        <begin position="358"/>
        <end position="380"/>
    </location>
</feature>
<dbReference type="PANTHER" id="PTHR16675:SF237">
    <property type="entry name" value="MHC CLASS I ANTIGEN TRANSCRIPT VARIANT 1-RELATED"/>
    <property type="match status" value="1"/>
</dbReference>
<dbReference type="EMBL" id="JAFDVH010000021">
    <property type="protein sequence ID" value="KAG7457576.1"/>
    <property type="molecule type" value="Genomic_DNA"/>
</dbReference>
<comment type="caution">
    <text evidence="8">The sequence shown here is derived from an EMBL/GenBank/DDBJ whole genome shotgun (WGS) entry which is preliminary data.</text>
</comment>
<organism evidence="8 9">
    <name type="scientific">Megalops atlanticus</name>
    <name type="common">Tarpon</name>
    <name type="synonym">Clupea gigantea</name>
    <dbReference type="NCBI Taxonomy" id="7932"/>
    <lineage>
        <taxon>Eukaryota</taxon>
        <taxon>Metazoa</taxon>
        <taxon>Chordata</taxon>
        <taxon>Craniata</taxon>
        <taxon>Vertebrata</taxon>
        <taxon>Euteleostomi</taxon>
        <taxon>Actinopterygii</taxon>
        <taxon>Neopterygii</taxon>
        <taxon>Teleostei</taxon>
        <taxon>Elopiformes</taxon>
        <taxon>Megalopidae</taxon>
        <taxon>Megalops</taxon>
    </lineage>
</organism>